<protein>
    <submittedName>
        <fullName evidence="1">HPBP1 protein</fullName>
    </submittedName>
</protein>
<reference evidence="1 2" key="1">
    <citation type="submission" date="2019-09" db="EMBL/GenBank/DDBJ databases">
        <title>Bird 10,000 Genomes (B10K) Project - Family phase.</title>
        <authorList>
            <person name="Zhang G."/>
        </authorList>
    </citation>
    <scope>NUCLEOTIDE SEQUENCE [LARGE SCALE GENOMIC DNA]</scope>
    <source>
        <strain evidence="1">B10K-DU-001-26</strain>
        <tissue evidence="1">Muscle</tissue>
    </source>
</reference>
<dbReference type="PANTHER" id="PTHR19316:SF18">
    <property type="entry name" value="HSP70-BINDING PROTEIN 1"/>
    <property type="match status" value="1"/>
</dbReference>
<dbReference type="AlphaFoldDB" id="A0A7K9QYE6"/>
<organism evidence="1 2">
    <name type="scientific">Irena cyanogastra</name>
    <name type="common">Philippine fairy-bluebird</name>
    <dbReference type="NCBI Taxonomy" id="175120"/>
    <lineage>
        <taxon>Eukaryota</taxon>
        <taxon>Metazoa</taxon>
        <taxon>Chordata</taxon>
        <taxon>Craniata</taxon>
        <taxon>Vertebrata</taxon>
        <taxon>Euteleostomi</taxon>
        <taxon>Archelosauria</taxon>
        <taxon>Archosauria</taxon>
        <taxon>Dinosauria</taxon>
        <taxon>Saurischia</taxon>
        <taxon>Theropoda</taxon>
        <taxon>Coelurosauria</taxon>
        <taxon>Aves</taxon>
        <taxon>Neognathae</taxon>
        <taxon>Neoaves</taxon>
        <taxon>Telluraves</taxon>
        <taxon>Australaves</taxon>
        <taxon>Passeriformes</taxon>
        <taxon>Corvoidea</taxon>
        <taxon>Irenidae</taxon>
        <taxon>Irena</taxon>
    </lineage>
</organism>
<accession>A0A7K9QYE6</accession>
<proteinExistence type="predicted"/>
<name>A0A7K9QYE6_IRECY</name>
<dbReference type="GO" id="GO:0000774">
    <property type="term" value="F:adenyl-nucleotide exchange factor activity"/>
    <property type="evidence" value="ECO:0007669"/>
    <property type="project" value="TreeGrafter"/>
</dbReference>
<gene>
    <name evidence="1" type="primary">Hspbp1</name>
    <name evidence="1" type="ORF">IRECYA_R04309</name>
</gene>
<keyword evidence="2" id="KW-1185">Reference proteome</keyword>
<dbReference type="Proteomes" id="UP000530962">
    <property type="component" value="Unassembled WGS sequence"/>
</dbReference>
<evidence type="ECO:0000313" key="2">
    <source>
        <dbReference type="Proteomes" id="UP000530962"/>
    </source>
</evidence>
<dbReference type="EMBL" id="VWZV01012976">
    <property type="protein sequence ID" value="NXI16443.1"/>
    <property type="molecule type" value="Genomic_DNA"/>
</dbReference>
<dbReference type="Gene3D" id="1.25.10.10">
    <property type="entry name" value="Leucine-rich Repeat Variant"/>
    <property type="match status" value="2"/>
</dbReference>
<sequence>QRQQWLREALSEAVSGPGAARAELRRCLRVLAGPCPGEAAAERGPGDTGGHEGALAELAELCESLDVATGLVRAQPEGLQQLEALGGLEVLGGALQSPQPPLRARAAFLLHCLLREHPRLKGLVRAQPEGLQQLEALGGLEVLGGALQSPQPPLRARAAFLLHCLLREHPRLK</sequence>
<dbReference type="SUPFAM" id="SSF48371">
    <property type="entry name" value="ARM repeat"/>
    <property type="match status" value="1"/>
</dbReference>
<dbReference type="GO" id="GO:0005783">
    <property type="term" value="C:endoplasmic reticulum"/>
    <property type="evidence" value="ECO:0007669"/>
    <property type="project" value="TreeGrafter"/>
</dbReference>
<feature type="non-terminal residue" evidence="1">
    <location>
        <position position="1"/>
    </location>
</feature>
<dbReference type="InterPro" id="IPR016024">
    <property type="entry name" value="ARM-type_fold"/>
</dbReference>
<comment type="caution">
    <text evidence="1">The sequence shown here is derived from an EMBL/GenBank/DDBJ whole genome shotgun (WGS) entry which is preliminary data.</text>
</comment>
<evidence type="ECO:0000313" key="1">
    <source>
        <dbReference type="EMBL" id="NXI16443.1"/>
    </source>
</evidence>
<dbReference type="InterPro" id="IPR011989">
    <property type="entry name" value="ARM-like"/>
</dbReference>
<feature type="non-terminal residue" evidence="1">
    <location>
        <position position="173"/>
    </location>
</feature>
<dbReference type="InterPro" id="IPR050693">
    <property type="entry name" value="Hsp70_NEF-Inhibitors"/>
</dbReference>
<dbReference type="PANTHER" id="PTHR19316">
    <property type="entry name" value="PROTEIN FOLDING REGULATOR"/>
    <property type="match status" value="1"/>
</dbReference>